<keyword evidence="3" id="KW-1185">Reference proteome</keyword>
<name>A0A5J4JF92_9BACI</name>
<evidence type="ECO:0000313" key="3">
    <source>
        <dbReference type="Proteomes" id="UP000391919"/>
    </source>
</evidence>
<reference evidence="2 3" key="1">
    <citation type="submission" date="2019-09" db="EMBL/GenBank/DDBJ databases">
        <title>Draft genome sequence of Bacillus sp. JC-7.</title>
        <authorList>
            <person name="Tanaka N."/>
            <person name="Shiwa Y."/>
            <person name="Fujita N."/>
            <person name="Tanasupawat S."/>
        </authorList>
    </citation>
    <scope>NUCLEOTIDE SEQUENCE [LARGE SCALE GENOMIC DNA]</scope>
    <source>
        <strain evidence="2 3">JC-7</strain>
    </source>
</reference>
<feature type="transmembrane region" description="Helical" evidence="1">
    <location>
        <begin position="12"/>
        <end position="35"/>
    </location>
</feature>
<comment type="caution">
    <text evidence="2">The sequence shown here is derived from an EMBL/GenBank/DDBJ whole genome shotgun (WGS) entry which is preliminary data.</text>
</comment>
<gene>
    <name evidence="2" type="ORF">BpJC7_04900</name>
</gene>
<dbReference type="AlphaFoldDB" id="A0A5J4JF92"/>
<keyword evidence="1" id="KW-0812">Transmembrane</keyword>
<proteinExistence type="predicted"/>
<protein>
    <submittedName>
        <fullName evidence="2">Uncharacterized protein</fullName>
    </submittedName>
</protein>
<evidence type="ECO:0000313" key="2">
    <source>
        <dbReference type="EMBL" id="GER69187.1"/>
    </source>
</evidence>
<accession>A0A5J4JF92</accession>
<keyword evidence="1" id="KW-1133">Transmembrane helix</keyword>
<dbReference type="EMBL" id="BKZQ01000004">
    <property type="protein sequence ID" value="GER69187.1"/>
    <property type="molecule type" value="Genomic_DNA"/>
</dbReference>
<keyword evidence="1" id="KW-0472">Membrane</keyword>
<organism evidence="2 3">
    <name type="scientific">Weizmannia acidilactici</name>
    <dbReference type="NCBI Taxonomy" id="2607726"/>
    <lineage>
        <taxon>Bacteria</taxon>
        <taxon>Bacillati</taxon>
        <taxon>Bacillota</taxon>
        <taxon>Bacilli</taxon>
        <taxon>Bacillales</taxon>
        <taxon>Bacillaceae</taxon>
        <taxon>Heyndrickxia</taxon>
    </lineage>
</organism>
<dbReference type="Proteomes" id="UP000391919">
    <property type="component" value="Unassembled WGS sequence"/>
</dbReference>
<evidence type="ECO:0000256" key="1">
    <source>
        <dbReference type="SAM" id="Phobius"/>
    </source>
</evidence>
<sequence>MMKVLKDEKGYTLVTVLLISAVVAIIIISLFSASIGTYKTVKVSESGTQDRLKAEMVADEATALIENEVDSINNTIASGNVLPSQLLGMLQTKLAAIAEEKKNECSIDYKTLKDGTGEDGIVMEKITITVPAGDSGKVLTKVMTLSTVSEVFQYTAVTPSNMYLYGAPYIIGDVNVGGNMYVSDYGNYIEGNTKYVQTYYPAINGTLTVKGNYYEADQRPSSPQTSSPVNQNYNWKAFDVSNINKYFSVAPTLKNRNLTVDKIDVAGIITSKALSWPSGVKINSNSPYSSDSSGNGYAYDLTVGQNSNPTVNGNLYIRDDLTVGQNGSLTVNGNLYVYDDLTVKGSLTVKGNIYVGGSADLNGTLSVTGADKYIYVAGSATLSDVSALNLNGVMYVNGSVASSGDINTNGSIYVRGDADVRNFSNSAGTLILLCGGNIELANNNLYQDNPKEIDAYLYSNSDLFIYGIGSNLKINGGIYGDTISLSASRGTTKQVPVYLLGFIFVGYELDFQNPQPTDPAKSRLTVVFKKDLILNPPKGIPTVDKMTLKEIDTSYK</sequence>